<dbReference type="GO" id="GO:0016020">
    <property type="term" value="C:membrane"/>
    <property type="evidence" value="ECO:0007669"/>
    <property type="project" value="UniProtKB-SubCell"/>
</dbReference>
<evidence type="ECO:0000256" key="4">
    <source>
        <dbReference type="ARBA" id="ARBA00022989"/>
    </source>
</evidence>
<evidence type="ECO:0000256" key="1">
    <source>
        <dbReference type="ARBA" id="ARBA00004141"/>
    </source>
</evidence>
<keyword evidence="9" id="KW-1185">Reference proteome</keyword>
<dbReference type="AlphaFoldDB" id="A0A2T6B3Y1"/>
<comment type="similarity">
    <text evidence="2">Belongs to the drug/metabolite transporter (DMT) superfamily. 10 TMS drug/metabolite exporter (DME) (TC 2.A.7.3) family.</text>
</comment>
<dbReference type="PANTHER" id="PTHR22911:SF6">
    <property type="entry name" value="SOLUTE CARRIER FAMILY 35 MEMBER G1"/>
    <property type="match status" value="1"/>
</dbReference>
<sequence>MHPLRGIAFKTSAILLFTVMSALIKASSSEVPPGEAVFFRSFFAMPVIVAWLFFRGELRTGFHTDWPMGHVWRGVVGVTAMGCGFAALGLLPLPEVTALGYAAPLMTVLLAALLLGERLRAFRISAVLVGLVGVLIVLWPRISVDNLDQAATMGVALMMVSAAMRALAQVHVRRLVATEQTSAIVFWFSMTATVLSLFTLPFGWQVPSAQILLCLIMAGLIGGFGQILLTTAYRHAEAAVLAPFDYASLLFAILIGYTVFDEVPTTMVLLGSSVVMSAGGAIVWRERQLGLQRGRARPNMTPNG</sequence>
<dbReference type="SUPFAM" id="SSF103481">
    <property type="entry name" value="Multidrug resistance efflux transporter EmrE"/>
    <property type="match status" value="2"/>
</dbReference>
<feature type="transmembrane region" description="Helical" evidence="6">
    <location>
        <begin position="98"/>
        <end position="115"/>
    </location>
</feature>
<accession>A0A2T6B3Y1</accession>
<feature type="domain" description="EamA" evidence="7">
    <location>
        <begin position="153"/>
        <end position="276"/>
    </location>
</feature>
<comment type="caution">
    <text evidence="8">The sequence shown here is derived from an EMBL/GenBank/DDBJ whole genome shotgun (WGS) entry which is preliminary data.</text>
</comment>
<evidence type="ECO:0000256" key="2">
    <source>
        <dbReference type="ARBA" id="ARBA00009853"/>
    </source>
</evidence>
<feature type="transmembrane region" description="Helical" evidence="6">
    <location>
        <begin position="122"/>
        <end position="139"/>
    </location>
</feature>
<evidence type="ECO:0000259" key="7">
    <source>
        <dbReference type="Pfam" id="PF00892"/>
    </source>
</evidence>
<feature type="transmembrane region" description="Helical" evidence="6">
    <location>
        <begin position="74"/>
        <end position="92"/>
    </location>
</feature>
<dbReference type="Pfam" id="PF00892">
    <property type="entry name" value="EamA"/>
    <property type="match status" value="2"/>
</dbReference>
<dbReference type="InterPro" id="IPR037185">
    <property type="entry name" value="EmrE-like"/>
</dbReference>
<feature type="transmembrane region" description="Helical" evidence="6">
    <location>
        <begin position="38"/>
        <end position="54"/>
    </location>
</feature>
<protein>
    <submittedName>
        <fullName evidence="8">Drug/metabolite transporter (DMT)-like permease</fullName>
    </submittedName>
</protein>
<feature type="transmembrane region" description="Helical" evidence="6">
    <location>
        <begin position="241"/>
        <end position="260"/>
    </location>
</feature>
<gene>
    <name evidence="8" type="ORF">C8N44_104147</name>
</gene>
<keyword evidence="5 6" id="KW-0472">Membrane</keyword>
<feature type="transmembrane region" description="Helical" evidence="6">
    <location>
        <begin position="151"/>
        <end position="172"/>
    </location>
</feature>
<feature type="transmembrane region" description="Helical" evidence="6">
    <location>
        <begin position="184"/>
        <end position="204"/>
    </location>
</feature>
<evidence type="ECO:0000313" key="9">
    <source>
        <dbReference type="Proteomes" id="UP000244069"/>
    </source>
</evidence>
<dbReference type="RefSeq" id="WP_107974994.1">
    <property type="nucleotide sequence ID" value="NZ_BMEZ01000004.1"/>
</dbReference>
<reference evidence="8 9" key="1">
    <citation type="submission" date="2018-04" db="EMBL/GenBank/DDBJ databases">
        <title>Genomic Encyclopedia of Archaeal and Bacterial Type Strains, Phase II (KMG-II): from individual species to whole genera.</title>
        <authorList>
            <person name="Goeker M."/>
        </authorList>
    </citation>
    <scope>NUCLEOTIDE SEQUENCE [LARGE SCALE GENOMIC DNA]</scope>
    <source>
        <strain evidence="8 9">DSM 29329</strain>
    </source>
</reference>
<proteinExistence type="inferred from homology"/>
<feature type="transmembrane region" description="Helical" evidence="6">
    <location>
        <begin position="266"/>
        <end position="284"/>
    </location>
</feature>
<feature type="domain" description="EamA" evidence="7">
    <location>
        <begin position="6"/>
        <end position="138"/>
    </location>
</feature>
<dbReference type="InterPro" id="IPR000620">
    <property type="entry name" value="EamA_dom"/>
</dbReference>
<evidence type="ECO:0000256" key="5">
    <source>
        <dbReference type="ARBA" id="ARBA00023136"/>
    </source>
</evidence>
<evidence type="ECO:0000256" key="6">
    <source>
        <dbReference type="SAM" id="Phobius"/>
    </source>
</evidence>
<keyword evidence="3 6" id="KW-0812">Transmembrane</keyword>
<evidence type="ECO:0000256" key="3">
    <source>
        <dbReference type="ARBA" id="ARBA00022692"/>
    </source>
</evidence>
<name>A0A2T6B3Y1_9RHOB</name>
<keyword evidence="4 6" id="KW-1133">Transmembrane helix</keyword>
<dbReference type="PANTHER" id="PTHR22911">
    <property type="entry name" value="ACYL-MALONYL CONDENSING ENZYME-RELATED"/>
    <property type="match status" value="1"/>
</dbReference>
<dbReference type="Proteomes" id="UP000244069">
    <property type="component" value="Unassembled WGS sequence"/>
</dbReference>
<dbReference type="OrthoDB" id="8478503at2"/>
<feature type="transmembrane region" description="Helical" evidence="6">
    <location>
        <begin position="210"/>
        <end position="229"/>
    </location>
</feature>
<dbReference type="EMBL" id="QBKN01000004">
    <property type="protein sequence ID" value="PTX50789.1"/>
    <property type="molecule type" value="Genomic_DNA"/>
</dbReference>
<evidence type="ECO:0000313" key="8">
    <source>
        <dbReference type="EMBL" id="PTX50789.1"/>
    </source>
</evidence>
<organism evidence="8 9">
    <name type="scientific">Allosediminivita pacifica</name>
    <dbReference type="NCBI Taxonomy" id="1267769"/>
    <lineage>
        <taxon>Bacteria</taxon>
        <taxon>Pseudomonadati</taxon>
        <taxon>Pseudomonadota</taxon>
        <taxon>Alphaproteobacteria</taxon>
        <taxon>Rhodobacterales</taxon>
        <taxon>Paracoccaceae</taxon>
        <taxon>Allosediminivita</taxon>
    </lineage>
</organism>
<comment type="subcellular location">
    <subcellularLocation>
        <location evidence="1">Membrane</location>
        <topology evidence="1">Multi-pass membrane protein</topology>
    </subcellularLocation>
</comment>